<proteinExistence type="predicted"/>
<name>A0A0F9NQS3_9ZZZZ</name>
<evidence type="ECO:0008006" key="2">
    <source>
        <dbReference type="Google" id="ProtNLM"/>
    </source>
</evidence>
<dbReference type="AlphaFoldDB" id="A0A0F9NQS3"/>
<sequence length="285" mass="31574">MVVDMLMVGTLPSFAAFVAKNPQFCIITPTAYLERFAVQSSMHLVLAHLVDADQVYADFYASRKEFKIMDNGAYELGESYDPKKLIELGLKCKADAIVLPDYPFEPASKTVDAATAMIDAVKDAGFKTMFVPQSEKGDVEDWIKGYVWASEMPSIDIIGMSILGIPNALNKIHVGYARVVMTQILIERGIFNFNKYHHYLGLTSGPKLEIPSLIGMGALDSCDSSGPVWAGICARRYSDAHDSLQAIRKVETSVNFDYPLTSNEESILKIIQHNIDMTLELFNAN</sequence>
<gene>
    <name evidence="1" type="ORF">LCGC14_1230920</name>
</gene>
<organism evidence="1">
    <name type="scientific">marine sediment metagenome</name>
    <dbReference type="NCBI Taxonomy" id="412755"/>
    <lineage>
        <taxon>unclassified sequences</taxon>
        <taxon>metagenomes</taxon>
        <taxon>ecological metagenomes</taxon>
    </lineage>
</organism>
<protein>
    <recommendedName>
        <fullName evidence="2">Uroporphyrinogen decarboxylase (URO-D) domain-containing protein</fullName>
    </recommendedName>
</protein>
<comment type="caution">
    <text evidence="1">The sequence shown here is derived from an EMBL/GenBank/DDBJ whole genome shotgun (WGS) entry which is preliminary data.</text>
</comment>
<evidence type="ECO:0000313" key="1">
    <source>
        <dbReference type="EMBL" id="KKM91200.1"/>
    </source>
</evidence>
<dbReference type="EMBL" id="LAZR01006568">
    <property type="protein sequence ID" value="KKM91200.1"/>
    <property type="molecule type" value="Genomic_DNA"/>
</dbReference>
<reference evidence="1" key="1">
    <citation type="journal article" date="2015" name="Nature">
        <title>Complex archaea that bridge the gap between prokaryotes and eukaryotes.</title>
        <authorList>
            <person name="Spang A."/>
            <person name="Saw J.H."/>
            <person name="Jorgensen S.L."/>
            <person name="Zaremba-Niedzwiedzka K."/>
            <person name="Martijn J."/>
            <person name="Lind A.E."/>
            <person name="van Eijk R."/>
            <person name="Schleper C."/>
            <person name="Guy L."/>
            <person name="Ettema T.J."/>
        </authorList>
    </citation>
    <scope>NUCLEOTIDE SEQUENCE</scope>
</reference>
<accession>A0A0F9NQS3</accession>